<feature type="region of interest" description="Disordered" evidence="3">
    <location>
        <begin position="170"/>
        <end position="229"/>
    </location>
</feature>
<dbReference type="OrthoDB" id="75801at2759"/>
<protein>
    <submittedName>
        <fullName evidence="4">Protein FAM184A-like isoform X2</fullName>
    </submittedName>
</protein>
<proteinExistence type="predicted"/>
<evidence type="ECO:0000256" key="1">
    <source>
        <dbReference type="ARBA" id="ARBA00023054"/>
    </source>
</evidence>
<keyword evidence="1 2" id="KW-0175">Coiled coil</keyword>
<evidence type="ECO:0000256" key="2">
    <source>
        <dbReference type="SAM" id="Coils"/>
    </source>
</evidence>
<evidence type="ECO:0000313" key="4">
    <source>
        <dbReference type="RefSeq" id="XP_020030257.1"/>
    </source>
</evidence>
<dbReference type="CTD" id="79632"/>
<reference evidence="4" key="1">
    <citation type="submission" date="2025-08" db="UniProtKB">
        <authorList>
            <consortium name="RefSeq"/>
        </authorList>
    </citation>
    <scope>IDENTIFICATION</scope>
    <source>
        <tissue evidence="4">Leukocyte</tissue>
    </source>
</reference>
<organism evidence="4">
    <name type="scientific">Castor canadensis</name>
    <name type="common">American beaver</name>
    <dbReference type="NCBI Taxonomy" id="51338"/>
    <lineage>
        <taxon>Eukaryota</taxon>
        <taxon>Metazoa</taxon>
        <taxon>Chordata</taxon>
        <taxon>Craniata</taxon>
        <taxon>Vertebrata</taxon>
        <taxon>Euteleostomi</taxon>
        <taxon>Mammalia</taxon>
        <taxon>Eutheria</taxon>
        <taxon>Euarchontoglires</taxon>
        <taxon>Glires</taxon>
        <taxon>Rodentia</taxon>
        <taxon>Castorimorpha</taxon>
        <taxon>Castoridae</taxon>
        <taxon>Castor</taxon>
    </lineage>
</organism>
<sequence>MELERSMDVSRRQSKEHMCRITDLQEELRHREHHISDLDKEVQHLRENISALTKELEFKGKEILRIRSESNQQMRLEEMEEKYLMRESKPEDIQMITELKAMLTERDQVIKKLIEDNKFYQLELVNRETNFNKVFNTSPAVGVINPLAKQKKKNDKSPTNRFVSVPNLSALESSGVGNGHPNRLDPIPNSPVHDIEFSSSKPLPQPVPPKEPKTFLSPPQSEAFPVASSDPQRQEWFARYFTF</sequence>
<evidence type="ECO:0000256" key="3">
    <source>
        <dbReference type="SAM" id="MobiDB-lite"/>
    </source>
</evidence>
<dbReference type="PANTHER" id="PTHR18870">
    <property type="entry name" value="PROTEIN TAG-278-RELATED"/>
    <property type="match status" value="1"/>
</dbReference>
<dbReference type="RefSeq" id="XP_020030257.1">
    <property type="nucleotide sequence ID" value="XM_020174668.1"/>
</dbReference>
<gene>
    <name evidence="4" type="primary">LOC109693377</name>
</gene>
<name>A0A8B7VFM3_CASCN</name>
<dbReference type="GO" id="GO:0005615">
    <property type="term" value="C:extracellular space"/>
    <property type="evidence" value="ECO:0007669"/>
    <property type="project" value="TreeGrafter"/>
</dbReference>
<feature type="coiled-coil region" evidence="2">
    <location>
        <begin position="21"/>
        <end position="62"/>
    </location>
</feature>
<dbReference type="PANTHER" id="PTHR18870:SF7">
    <property type="entry name" value="PROTEIN FAM184A"/>
    <property type="match status" value="1"/>
</dbReference>
<accession>A0A8B7VFM3</accession>
<dbReference type="AlphaFoldDB" id="A0A8B7VFM3"/>